<organism evidence="1 2">
    <name type="scientific">Macrococcus equipercicus</name>
    <dbReference type="NCBI Taxonomy" id="69967"/>
    <lineage>
        <taxon>Bacteria</taxon>
        <taxon>Bacillati</taxon>
        <taxon>Bacillota</taxon>
        <taxon>Bacilli</taxon>
        <taxon>Bacillales</taxon>
        <taxon>Staphylococcaceae</taxon>
        <taxon>Macrococcus</taxon>
    </lineage>
</organism>
<dbReference type="SUPFAM" id="SSF53335">
    <property type="entry name" value="S-adenosyl-L-methionine-dependent methyltransferases"/>
    <property type="match status" value="1"/>
</dbReference>
<dbReference type="Proteomes" id="UP001057381">
    <property type="component" value="Chromosome"/>
</dbReference>
<dbReference type="RefSeq" id="WP_254249510.1">
    <property type="nucleotide sequence ID" value="NZ_CP073809.1"/>
</dbReference>
<gene>
    <name evidence="1" type="ORF">KFV11_06360</name>
</gene>
<evidence type="ECO:0008006" key="3">
    <source>
        <dbReference type="Google" id="ProtNLM"/>
    </source>
</evidence>
<accession>A0A9Q9BTY4</accession>
<dbReference type="AlphaFoldDB" id="A0A9Q9BTY4"/>
<name>A0A9Q9BTY4_9STAP</name>
<evidence type="ECO:0000313" key="2">
    <source>
        <dbReference type="Proteomes" id="UP001057381"/>
    </source>
</evidence>
<dbReference type="EMBL" id="CP073809">
    <property type="protein sequence ID" value="UTH12902.1"/>
    <property type="molecule type" value="Genomic_DNA"/>
</dbReference>
<evidence type="ECO:0000313" key="1">
    <source>
        <dbReference type="EMBL" id="UTH12902.1"/>
    </source>
</evidence>
<proteinExistence type="predicted"/>
<dbReference type="InterPro" id="IPR029063">
    <property type="entry name" value="SAM-dependent_MTases_sf"/>
</dbReference>
<dbReference type="KEGG" id="mequ:KFV11_06360"/>
<protein>
    <recommendedName>
        <fullName evidence="3">Class I SAM-dependent methyltransferase</fullName>
    </recommendedName>
</protein>
<sequence length="198" mass="23289">MDYDTLLHIETNGTNHQFPTIRHYHRYEPTSYDDLLTLSSQLQPFIRKNDRLVDFGSGLMRVPIFMNYRFDIDTAGIELNKALYMDGMKNIRSYEMHHQAAGRVHAFNQNVTDYRFTGRETILFFFNPFSADIFKSVLHQFLTHAAYNTRVLVILYYAKSDYIDVINQLNLFTEISRIPLSGYPDDKNDLMIIYQFGS</sequence>
<dbReference type="Gene3D" id="3.40.50.150">
    <property type="entry name" value="Vaccinia Virus protein VP39"/>
    <property type="match status" value="1"/>
</dbReference>
<reference evidence="1" key="1">
    <citation type="submission" date="2021-04" db="EMBL/GenBank/DDBJ databases">
        <title>Complete Genome Sequences of Macrococcus spp. from dog and cattle.</title>
        <authorList>
            <person name="Schwendener S."/>
            <person name="Perreten V."/>
        </authorList>
    </citation>
    <scope>NUCLEOTIDE SEQUENCE</scope>
    <source>
        <strain evidence="1">Epi0143-OL</strain>
    </source>
</reference>